<evidence type="ECO:0000313" key="2">
    <source>
        <dbReference type="Proteomes" id="UP001304895"/>
    </source>
</evidence>
<reference evidence="1" key="1">
    <citation type="journal article" date="2023" name="Mol. Phylogenet. Evol.">
        <title>Genome-scale phylogeny and comparative genomics of the fungal order Sordariales.</title>
        <authorList>
            <person name="Hensen N."/>
            <person name="Bonometti L."/>
            <person name="Westerberg I."/>
            <person name="Brannstrom I.O."/>
            <person name="Guillou S."/>
            <person name="Cros-Aarteil S."/>
            <person name="Calhoun S."/>
            <person name="Haridas S."/>
            <person name="Kuo A."/>
            <person name="Mondo S."/>
            <person name="Pangilinan J."/>
            <person name="Riley R."/>
            <person name="LaButti K."/>
            <person name="Andreopoulos B."/>
            <person name="Lipzen A."/>
            <person name="Chen C."/>
            <person name="Yan M."/>
            <person name="Daum C."/>
            <person name="Ng V."/>
            <person name="Clum A."/>
            <person name="Steindorff A."/>
            <person name="Ohm R.A."/>
            <person name="Martin F."/>
            <person name="Silar P."/>
            <person name="Natvig D.O."/>
            <person name="Lalanne C."/>
            <person name="Gautier V."/>
            <person name="Ament-Velasquez S.L."/>
            <person name="Kruys A."/>
            <person name="Hutchinson M.I."/>
            <person name="Powell A.J."/>
            <person name="Barry K."/>
            <person name="Miller A.N."/>
            <person name="Grigoriev I.V."/>
            <person name="Debuchy R."/>
            <person name="Gladieux P."/>
            <person name="Hiltunen Thoren M."/>
            <person name="Johannesson H."/>
        </authorList>
    </citation>
    <scope>NUCLEOTIDE SEQUENCE</scope>
    <source>
        <strain evidence="1">CBS 123565</strain>
    </source>
</reference>
<sequence length="233" mass="25273">MVSPGLGTVFQKAQRCVAAWQAGRGYTGPLHGHWQNCANQPDTGYSRHAILPRRAAGGYPCACYPYCRQAQVHSTVRGCQVDAEAADYATRICCVPASAWSTADSGLRPRSPCPIPLRRSCTSADLRISRCRVWCPASATAGPRIGSSAGRRGRKRMVLRPASKASCAGSGMFWDSSSPPLILPPRWGIIYLSTTRLPTNGSCCWRRTRLQSPQDFHVFHDPNPSPCRPGASS</sequence>
<dbReference type="AlphaFoldDB" id="A0AAN6UD54"/>
<gene>
    <name evidence="1" type="ORF">BT67DRAFT_216810</name>
</gene>
<keyword evidence="2" id="KW-1185">Reference proteome</keyword>
<organism evidence="1 2">
    <name type="scientific">Trichocladium antarcticum</name>
    <dbReference type="NCBI Taxonomy" id="1450529"/>
    <lineage>
        <taxon>Eukaryota</taxon>
        <taxon>Fungi</taxon>
        <taxon>Dikarya</taxon>
        <taxon>Ascomycota</taxon>
        <taxon>Pezizomycotina</taxon>
        <taxon>Sordariomycetes</taxon>
        <taxon>Sordariomycetidae</taxon>
        <taxon>Sordariales</taxon>
        <taxon>Chaetomiaceae</taxon>
        <taxon>Trichocladium</taxon>
    </lineage>
</organism>
<comment type="caution">
    <text evidence="1">The sequence shown here is derived from an EMBL/GenBank/DDBJ whole genome shotgun (WGS) entry which is preliminary data.</text>
</comment>
<protein>
    <submittedName>
        <fullName evidence="1">Uncharacterized protein</fullName>
    </submittedName>
</protein>
<reference evidence="1" key="2">
    <citation type="submission" date="2023-05" db="EMBL/GenBank/DDBJ databases">
        <authorList>
            <consortium name="Lawrence Berkeley National Laboratory"/>
            <person name="Steindorff A."/>
            <person name="Hensen N."/>
            <person name="Bonometti L."/>
            <person name="Westerberg I."/>
            <person name="Brannstrom I.O."/>
            <person name="Guillou S."/>
            <person name="Cros-Aarteil S."/>
            <person name="Calhoun S."/>
            <person name="Haridas S."/>
            <person name="Kuo A."/>
            <person name="Mondo S."/>
            <person name="Pangilinan J."/>
            <person name="Riley R."/>
            <person name="Labutti K."/>
            <person name="Andreopoulos B."/>
            <person name="Lipzen A."/>
            <person name="Chen C."/>
            <person name="Yanf M."/>
            <person name="Daum C."/>
            <person name="Ng V."/>
            <person name="Clum A."/>
            <person name="Ohm R."/>
            <person name="Martin F."/>
            <person name="Silar P."/>
            <person name="Natvig D."/>
            <person name="Lalanne C."/>
            <person name="Gautier V."/>
            <person name="Ament-Velasquez S.L."/>
            <person name="Kruys A."/>
            <person name="Hutchinson M.I."/>
            <person name="Powell A.J."/>
            <person name="Barry K."/>
            <person name="Miller A.N."/>
            <person name="Grigoriev I.V."/>
            <person name="Debuchy R."/>
            <person name="Gladieux P."/>
            <person name="Thoren M.H."/>
            <person name="Johannesson H."/>
        </authorList>
    </citation>
    <scope>NUCLEOTIDE SEQUENCE</scope>
    <source>
        <strain evidence="1">CBS 123565</strain>
    </source>
</reference>
<dbReference type="Proteomes" id="UP001304895">
    <property type="component" value="Unassembled WGS sequence"/>
</dbReference>
<evidence type="ECO:0000313" key="1">
    <source>
        <dbReference type="EMBL" id="KAK4130549.1"/>
    </source>
</evidence>
<name>A0AAN6UD54_9PEZI</name>
<proteinExistence type="predicted"/>
<accession>A0AAN6UD54</accession>
<dbReference type="EMBL" id="MU853435">
    <property type="protein sequence ID" value="KAK4130549.1"/>
    <property type="molecule type" value="Genomic_DNA"/>
</dbReference>